<accession>A0A1G4E6V0</accession>
<dbReference type="EMBL" id="FLYH01000131">
    <property type="protein sequence ID" value="SCA59934.1"/>
    <property type="molecule type" value="Genomic_DNA"/>
</dbReference>
<feature type="region of interest" description="Disordered" evidence="1">
    <location>
        <begin position="236"/>
        <end position="287"/>
    </location>
</feature>
<dbReference type="VEuPathDB" id="PlasmoDB:PVP01_0001980"/>
<protein>
    <submittedName>
        <fullName evidence="2">Vir protein, putative</fullName>
    </submittedName>
</protein>
<gene>
    <name evidence="2" type="ORF">PVT01_000054600</name>
</gene>
<dbReference type="VEuPathDB" id="PlasmoDB:PVX_015135"/>
<dbReference type="VEuPathDB" id="PlasmoDB:PVW1_000026600"/>
<evidence type="ECO:0000313" key="3">
    <source>
        <dbReference type="Proteomes" id="UP000196402"/>
    </source>
</evidence>
<dbReference type="VEuPathDB" id="PlasmoDB:PVPAM_000011900"/>
<feature type="region of interest" description="Disordered" evidence="1">
    <location>
        <begin position="330"/>
        <end position="352"/>
    </location>
</feature>
<dbReference type="VEuPathDB" id="PlasmoDB:PVP01_0009450"/>
<dbReference type="VEuPathDB" id="PlasmoDB:PVW1_050042500"/>
<name>A0A1G4E6V0_PLAVI</name>
<reference evidence="2 3" key="1">
    <citation type="submission" date="2016-07" db="EMBL/GenBank/DDBJ databases">
        <authorList>
            <consortium name="Pathogen Informatics"/>
        </authorList>
    </citation>
    <scope>NUCLEOTIDE SEQUENCE [LARGE SCALE GENOMIC DNA]</scope>
</reference>
<feature type="compositionally biased region" description="Polar residues" evidence="1">
    <location>
        <begin position="263"/>
        <end position="286"/>
    </location>
</feature>
<sequence length="389" mass="44563">MSSDVHEQICPLNRFIRELENLIIDIVTENNEALTNIGCSVYRGHTYLSANNDSEARKNFCDYLNLWLDEQKISHTTVKPVIKEEKWELIENLWNKLYEIEHPSRKCERQGKEKNASEIKKRMDLMVYCENRDYFKDLCKKAISWKSNVNQKCSLFNEFTDKNYEIFYEENRCFVDPHDLNDYRYYINKDCDLNNMPNTFPKFDSIHEKIVYDELRKPIEKCEHTVKVVDVGTELGNRPSELASEPEALVPGPDGLADDHFVQENTPPDSTDLDLSSLTVETSPENRPSKSIYYAGLSASGVFFTSMVLYKYTALGPLIRSLVSELPKGPDGLDDDHSRPDNRPLGSTDLGLSSLTVVTSPDNKPLKPVYYAGLSVSGVFFTSMVLYKV</sequence>
<proteinExistence type="predicted"/>
<organism evidence="2 3">
    <name type="scientific">Plasmodium vivax</name>
    <name type="common">malaria parasite P. vivax</name>
    <dbReference type="NCBI Taxonomy" id="5855"/>
    <lineage>
        <taxon>Eukaryota</taxon>
        <taxon>Sar</taxon>
        <taxon>Alveolata</taxon>
        <taxon>Apicomplexa</taxon>
        <taxon>Aconoidasida</taxon>
        <taxon>Haemosporida</taxon>
        <taxon>Plasmodiidae</taxon>
        <taxon>Plasmodium</taxon>
        <taxon>Plasmodium (Plasmodium)</taxon>
    </lineage>
</organism>
<evidence type="ECO:0000313" key="2">
    <source>
        <dbReference type="EMBL" id="SCA59934.1"/>
    </source>
</evidence>
<evidence type="ECO:0000256" key="1">
    <source>
        <dbReference type="SAM" id="MobiDB-lite"/>
    </source>
</evidence>
<dbReference type="AlphaFoldDB" id="A0A1G4E6V0"/>
<dbReference type="Proteomes" id="UP000196402">
    <property type="component" value="Unassembled WGS sequence"/>
</dbReference>